<reference evidence="1 2" key="1">
    <citation type="journal article" date="2022" name="Nat. Genet.">
        <title>Improved pea reference genome and pan-genome highlight genomic features and evolutionary characteristics.</title>
        <authorList>
            <person name="Yang T."/>
            <person name="Liu R."/>
            <person name="Luo Y."/>
            <person name="Hu S."/>
            <person name="Wang D."/>
            <person name="Wang C."/>
            <person name="Pandey M.K."/>
            <person name="Ge S."/>
            <person name="Xu Q."/>
            <person name="Li N."/>
            <person name="Li G."/>
            <person name="Huang Y."/>
            <person name="Saxena R.K."/>
            <person name="Ji Y."/>
            <person name="Li M."/>
            <person name="Yan X."/>
            <person name="He Y."/>
            <person name="Liu Y."/>
            <person name="Wang X."/>
            <person name="Xiang C."/>
            <person name="Varshney R.K."/>
            <person name="Ding H."/>
            <person name="Gao S."/>
            <person name="Zong X."/>
        </authorList>
    </citation>
    <scope>NUCLEOTIDE SEQUENCE [LARGE SCALE GENOMIC DNA]</scope>
    <source>
        <strain evidence="1 2">cv. Zhongwan 6</strain>
    </source>
</reference>
<proteinExistence type="predicted"/>
<sequence length="116" mass="13093">MIFLGKNNEDDPNSTASFKLVEFSQELGRLALAKMIIMDELAFKYVENEGFSASSSYSIQANTSQCVAEDDDDIDWDDVFSLKMKQKQVDVKKSELERYVGAENEDCKDPSFDILG</sequence>
<name>A0A9D4XE26_PEA</name>
<protein>
    <submittedName>
        <fullName evidence="1">Uncharacterized protein</fullName>
    </submittedName>
</protein>
<dbReference type="Proteomes" id="UP001058974">
    <property type="component" value="Chromosome 4"/>
</dbReference>
<comment type="caution">
    <text evidence="1">The sequence shown here is derived from an EMBL/GenBank/DDBJ whole genome shotgun (WGS) entry which is preliminary data.</text>
</comment>
<gene>
    <name evidence="1" type="ORF">KIW84_043040</name>
</gene>
<organism evidence="1 2">
    <name type="scientific">Pisum sativum</name>
    <name type="common">Garden pea</name>
    <name type="synonym">Lathyrus oleraceus</name>
    <dbReference type="NCBI Taxonomy" id="3888"/>
    <lineage>
        <taxon>Eukaryota</taxon>
        <taxon>Viridiplantae</taxon>
        <taxon>Streptophyta</taxon>
        <taxon>Embryophyta</taxon>
        <taxon>Tracheophyta</taxon>
        <taxon>Spermatophyta</taxon>
        <taxon>Magnoliopsida</taxon>
        <taxon>eudicotyledons</taxon>
        <taxon>Gunneridae</taxon>
        <taxon>Pentapetalae</taxon>
        <taxon>rosids</taxon>
        <taxon>fabids</taxon>
        <taxon>Fabales</taxon>
        <taxon>Fabaceae</taxon>
        <taxon>Papilionoideae</taxon>
        <taxon>50 kb inversion clade</taxon>
        <taxon>NPAAA clade</taxon>
        <taxon>Hologalegina</taxon>
        <taxon>IRL clade</taxon>
        <taxon>Fabeae</taxon>
        <taxon>Lathyrus</taxon>
    </lineage>
</organism>
<accession>A0A9D4XE26</accession>
<keyword evidence="2" id="KW-1185">Reference proteome</keyword>
<dbReference type="AlphaFoldDB" id="A0A9D4XE26"/>
<evidence type="ECO:0000313" key="1">
    <source>
        <dbReference type="EMBL" id="KAI5418662.1"/>
    </source>
</evidence>
<dbReference type="EMBL" id="JAMSHJ010000004">
    <property type="protein sequence ID" value="KAI5418662.1"/>
    <property type="molecule type" value="Genomic_DNA"/>
</dbReference>
<dbReference type="Gramene" id="Psat04G0304000-T1">
    <property type="protein sequence ID" value="KAI5418662.1"/>
    <property type="gene ID" value="KIW84_043040"/>
</dbReference>
<evidence type="ECO:0000313" key="2">
    <source>
        <dbReference type="Proteomes" id="UP001058974"/>
    </source>
</evidence>